<sequence length="92" mass="9200">MSAASGSAHTLNSAAAVTLPKVPPPMSEIPAIREPRSGAARKASAMFVSGPMGTNHTPSFALQVSIMNSIAFSPSGPRDGSGKSAPSSPLLP</sequence>
<protein>
    <submittedName>
        <fullName evidence="2">Unannotated protein</fullName>
    </submittedName>
</protein>
<evidence type="ECO:0000256" key="1">
    <source>
        <dbReference type="SAM" id="MobiDB-lite"/>
    </source>
</evidence>
<proteinExistence type="predicted"/>
<evidence type="ECO:0000313" key="2">
    <source>
        <dbReference type="EMBL" id="CAB4563488.1"/>
    </source>
</evidence>
<reference evidence="2" key="1">
    <citation type="submission" date="2020-05" db="EMBL/GenBank/DDBJ databases">
        <authorList>
            <person name="Chiriac C."/>
            <person name="Salcher M."/>
            <person name="Ghai R."/>
            <person name="Kavagutti S V."/>
        </authorList>
    </citation>
    <scope>NUCLEOTIDE SEQUENCE</scope>
</reference>
<dbReference type="AlphaFoldDB" id="A0A6J6DQT3"/>
<feature type="region of interest" description="Disordered" evidence="1">
    <location>
        <begin position="71"/>
        <end position="92"/>
    </location>
</feature>
<accession>A0A6J6DQT3</accession>
<dbReference type="EMBL" id="CAEZTI010000086">
    <property type="protein sequence ID" value="CAB4563488.1"/>
    <property type="molecule type" value="Genomic_DNA"/>
</dbReference>
<feature type="compositionally biased region" description="Polar residues" evidence="1">
    <location>
        <begin position="1"/>
        <end position="15"/>
    </location>
</feature>
<organism evidence="2">
    <name type="scientific">freshwater metagenome</name>
    <dbReference type="NCBI Taxonomy" id="449393"/>
    <lineage>
        <taxon>unclassified sequences</taxon>
        <taxon>metagenomes</taxon>
        <taxon>ecological metagenomes</taxon>
    </lineage>
</organism>
<gene>
    <name evidence="2" type="ORF">UFOPK1619_00525</name>
</gene>
<feature type="region of interest" description="Disordered" evidence="1">
    <location>
        <begin position="1"/>
        <end position="38"/>
    </location>
</feature>
<name>A0A6J6DQT3_9ZZZZ</name>